<dbReference type="RefSeq" id="WP_109821454.1">
    <property type="nucleotide sequence ID" value="NZ_QGKL01000004.1"/>
</dbReference>
<accession>A0A317CMM0</accession>
<keyword evidence="3" id="KW-1185">Reference proteome</keyword>
<evidence type="ECO:0000256" key="1">
    <source>
        <dbReference type="SAM" id="Phobius"/>
    </source>
</evidence>
<feature type="transmembrane region" description="Helical" evidence="1">
    <location>
        <begin position="48"/>
        <end position="70"/>
    </location>
</feature>
<evidence type="ECO:0000313" key="2">
    <source>
        <dbReference type="EMBL" id="PWQ99559.1"/>
    </source>
</evidence>
<dbReference type="Proteomes" id="UP000245506">
    <property type="component" value="Unassembled WGS sequence"/>
</dbReference>
<reference evidence="2 3" key="1">
    <citation type="submission" date="2018-05" db="EMBL/GenBank/DDBJ databases">
        <title>Leucothrix arctica sp. nov., isolated from Arctic seawater.</title>
        <authorList>
            <person name="Choi A."/>
            <person name="Baek K."/>
        </authorList>
    </citation>
    <scope>NUCLEOTIDE SEQUENCE [LARGE SCALE GENOMIC DNA]</scope>
    <source>
        <strain evidence="2 3">IMCC9719</strain>
    </source>
</reference>
<dbReference type="EMBL" id="QGKL01000004">
    <property type="protein sequence ID" value="PWQ99559.1"/>
    <property type="molecule type" value="Genomic_DNA"/>
</dbReference>
<keyword evidence="1" id="KW-1133">Transmembrane helix</keyword>
<sequence>MSFLKFAGILTAIASLTHIVIIIGGANFYRFFGAGEKMAVMSEQGSKYPTMVTFVIASILAIWSLYAFSGAKLVKQLPFTKVILSLVTLVFLARGLLAIPVVIFADSPYMLELAENMTFMIVSSVICLIIGICYGLGTYQVIKQQDIV</sequence>
<feature type="transmembrane region" description="Helical" evidence="1">
    <location>
        <begin position="117"/>
        <end position="137"/>
    </location>
</feature>
<dbReference type="AlphaFoldDB" id="A0A317CMM0"/>
<proteinExistence type="predicted"/>
<gene>
    <name evidence="2" type="ORF">DKT75_00370</name>
</gene>
<feature type="transmembrane region" description="Helical" evidence="1">
    <location>
        <begin position="7"/>
        <end position="28"/>
    </location>
</feature>
<dbReference type="OrthoDB" id="5457135at2"/>
<comment type="caution">
    <text evidence="2">The sequence shown here is derived from an EMBL/GenBank/DDBJ whole genome shotgun (WGS) entry which is preliminary data.</text>
</comment>
<evidence type="ECO:0000313" key="3">
    <source>
        <dbReference type="Proteomes" id="UP000245506"/>
    </source>
</evidence>
<protein>
    <submittedName>
        <fullName evidence="2">Uncharacterized protein</fullName>
    </submittedName>
</protein>
<name>A0A317CMM0_9GAMM</name>
<organism evidence="2 3">
    <name type="scientific">Leucothrix arctica</name>
    <dbReference type="NCBI Taxonomy" id="1481894"/>
    <lineage>
        <taxon>Bacteria</taxon>
        <taxon>Pseudomonadati</taxon>
        <taxon>Pseudomonadota</taxon>
        <taxon>Gammaproteobacteria</taxon>
        <taxon>Thiotrichales</taxon>
        <taxon>Thiotrichaceae</taxon>
        <taxon>Leucothrix</taxon>
    </lineage>
</organism>
<feature type="transmembrane region" description="Helical" evidence="1">
    <location>
        <begin position="82"/>
        <end position="105"/>
    </location>
</feature>
<keyword evidence="1" id="KW-0472">Membrane</keyword>
<keyword evidence="1" id="KW-0812">Transmembrane</keyword>